<sequence length="484" mass="54346">MRLSNRITLTDSSKQTFASALALSLGEIPGIRSVTFTGSFVEKPGLTGISDIDVIVIVDALTEEIFSACRKATTAISPALLGLPSHQLRINDTFGPLKFDEPGLVVVHLMIYDLQGHREHVLKSPFTCLDWERSTHVLGSSLRDIYPVLALFPRHFLDARRSLNNYLDDLAAGSISFRRYEFSSSGCCEQAERLNLDPRHQGEYAYHIVNNLVANYAKLVAGRNHKLSQQEFFAFWRDYLPACIPFIEWFSKIAAIKQERECSFPVDTISHTREFITAFADHLNDTWQRRATRHLFLRHGKTALNDGSFLGQRRDPGILTLPPPLAARPSRIFSSPAIRCQTTAAALAPAVFIEVDPRLHEIDYGSAEGLSIAKLRTERPELFAAWSRHEDPRFPGGENTSDVHERLQSFIAGLDERPSLVVSHNVVLRCLLGAGLNIPRHQWHLIPVDHLETVALLRLDGRSYLDLTPEQVARITDALVAHRI</sequence>
<evidence type="ECO:0000313" key="1">
    <source>
        <dbReference type="EMBL" id="ATC64736.1"/>
    </source>
</evidence>
<dbReference type="SMART" id="SM00855">
    <property type="entry name" value="PGAM"/>
    <property type="match status" value="1"/>
</dbReference>
<dbReference type="InterPro" id="IPR050275">
    <property type="entry name" value="PGM_Phosphatase"/>
</dbReference>
<dbReference type="PANTHER" id="PTHR48100:SF62">
    <property type="entry name" value="GLUCOSYL-3-PHOSPHOGLYCERATE PHOSPHATASE"/>
    <property type="match status" value="1"/>
</dbReference>
<dbReference type="OrthoDB" id="9781415at2"/>
<evidence type="ECO:0000313" key="2">
    <source>
        <dbReference type="Proteomes" id="UP000217265"/>
    </source>
</evidence>
<gene>
    <name evidence="1" type="ORF">CMV30_12620</name>
</gene>
<dbReference type="SUPFAM" id="SSF53254">
    <property type="entry name" value="Phosphoglycerate mutase-like"/>
    <property type="match status" value="1"/>
</dbReference>
<proteinExistence type="predicted"/>
<evidence type="ECO:0008006" key="3">
    <source>
        <dbReference type="Google" id="ProtNLM"/>
    </source>
</evidence>
<dbReference type="Gene3D" id="3.40.50.1240">
    <property type="entry name" value="Phosphoglycerate mutase-like"/>
    <property type="match status" value="1"/>
</dbReference>
<dbReference type="Proteomes" id="UP000217265">
    <property type="component" value="Chromosome"/>
</dbReference>
<protein>
    <recommendedName>
        <fullName evidence="3">Phosphoglycerate mutase</fullName>
    </recommendedName>
</protein>
<dbReference type="Pfam" id="PF00300">
    <property type="entry name" value="His_Phos_1"/>
    <property type="match status" value="1"/>
</dbReference>
<dbReference type="CDD" id="cd07067">
    <property type="entry name" value="HP_PGM_like"/>
    <property type="match status" value="1"/>
</dbReference>
<dbReference type="GO" id="GO:0016791">
    <property type="term" value="F:phosphatase activity"/>
    <property type="evidence" value="ECO:0007669"/>
    <property type="project" value="TreeGrafter"/>
</dbReference>
<dbReference type="InterPro" id="IPR029033">
    <property type="entry name" value="His_PPase_superfam"/>
</dbReference>
<organism evidence="1 2">
    <name type="scientific">Nibricoccus aquaticus</name>
    <dbReference type="NCBI Taxonomy" id="2576891"/>
    <lineage>
        <taxon>Bacteria</taxon>
        <taxon>Pseudomonadati</taxon>
        <taxon>Verrucomicrobiota</taxon>
        <taxon>Opitutia</taxon>
        <taxon>Opitutales</taxon>
        <taxon>Opitutaceae</taxon>
        <taxon>Nibricoccus</taxon>
    </lineage>
</organism>
<keyword evidence="2" id="KW-1185">Reference proteome</keyword>
<dbReference type="KEGG" id="vbh:CMV30_12620"/>
<dbReference type="GO" id="GO:0005737">
    <property type="term" value="C:cytoplasm"/>
    <property type="evidence" value="ECO:0007669"/>
    <property type="project" value="TreeGrafter"/>
</dbReference>
<reference evidence="1 2" key="1">
    <citation type="submission" date="2017-09" db="EMBL/GenBank/DDBJ databases">
        <title>Complete genome sequence of Verrucomicrobial strain HZ-65, isolated from freshwater.</title>
        <authorList>
            <person name="Choi A."/>
        </authorList>
    </citation>
    <scope>NUCLEOTIDE SEQUENCE [LARGE SCALE GENOMIC DNA]</scope>
    <source>
        <strain evidence="1 2">HZ-65</strain>
    </source>
</reference>
<dbReference type="EMBL" id="CP023344">
    <property type="protein sequence ID" value="ATC64736.1"/>
    <property type="molecule type" value="Genomic_DNA"/>
</dbReference>
<accession>A0A290QEP3</accession>
<name>A0A290QEP3_9BACT</name>
<dbReference type="RefSeq" id="WP_096056367.1">
    <property type="nucleotide sequence ID" value="NZ_CP023344.1"/>
</dbReference>
<dbReference type="InterPro" id="IPR013078">
    <property type="entry name" value="His_Pase_superF_clade-1"/>
</dbReference>
<dbReference type="PANTHER" id="PTHR48100">
    <property type="entry name" value="BROAD-SPECIFICITY PHOSPHATASE YOR283W-RELATED"/>
    <property type="match status" value="1"/>
</dbReference>
<dbReference type="AlphaFoldDB" id="A0A290QEP3"/>